<dbReference type="GO" id="GO:0004857">
    <property type="term" value="F:enzyme inhibitor activity"/>
    <property type="evidence" value="ECO:0007669"/>
    <property type="project" value="InterPro"/>
</dbReference>
<evidence type="ECO:0000256" key="1">
    <source>
        <dbReference type="ARBA" id="ARBA00022729"/>
    </source>
</evidence>
<keyword evidence="4" id="KW-1185">Reference proteome</keyword>
<dbReference type="EMBL" id="LR743602">
    <property type="protein sequence ID" value="CAA2632213.1"/>
    <property type="molecule type" value="Genomic_DNA"/>
</dbReference>
<evidence type="ECO:0000313" key="4">
    <source>
        <dbReference type="Proteomes" id="UP001189122"/>
    </source>
</evidence>
<dbReference type="Proteomes" id="UP001189122">
    <property type="component" value="Unassembled WGS sequence"/>
</dbReference>
<reference evidence="3 4" key="1">
    <citation type="submission" date="2019-12" db="EMBL/GenBank/DDBJ databases">
        <authorList>
            <person name="Scholz U."/>
            <person name="Mascher M."/>
            <person name="Fiebig A."/>
        </authorList>
    </citation>
    <scope>NUCLEOTIDE SEQUENCE</scope>
</reference>
<evidence type="ECO:0000259" key="2">
    <source>
        <dbReference type="SMART" id="SM00856"/>
    </source>
</evidence>
<dbReference type="InterPro" id="IPR035513">
    <property type="entry name" value="Invertase/methylesterase_inhib"/>
</dbReference>
<organism evidence="3">
    <name type="scientific">Spirodela intermedia</name>
    <name type="common">Intermediate duckweed</name>
    <dbReference type="NCBI Taxonomy" id="51605"/>
    <lineage>
        <taxon>Eukaryota</taxon>
        <taxon>Viridiplantae</taxon>
        <taxon>Streptophyta</taxon>
        <taxon>Embryophyta</taxon>
        <taxon>Tracheophyta</taxon>
        <taxon>Spermatophyta</taxon>
        <taxon>Magnoliopsida</taxon>
        <taxon>Liliopsida</taxon>
        <taxon>Araceae</taxon>
        <taxon>Lemnoideae</taxon>
        <taxon>Spirodela</taxon>
    </lineage>
</organism>
<dbReference type="PANTHER" id="PTHR31080">
    <property type="entry name" value="PECTINESTERASE INHIBITOR-LIKE"/>
    <property type="match status" value="1"/>
</dbReference>
<dbReference type="CDD" id="cd15800">
    <property type="entry name" value="PMEI-like_2"/>
    <property type="match status" value="1"/>
</dbReference>
<dbReference type="Pfam" id="PF04043">
    <property type="entry name" value="PMEI"/>
    <property type="match status" value="1"/>
</dbReference>
<name>A0A7I8JMS9_SPIIN</name>
<evidence type="ECO:0000313" key="3">
    <source>
        <dbReference type="EMBL" id="CAA2632213.1"/>
    </source>
</evidence>
<dbReference type="PANTHER" id="PTHR31080:SF274">
    <property type="entry name" value="PECTINESTERASE_PECTINESTERASE INHIBITOR 26"/>
    <property type="match status" value="1"/>
</dbReference>
<sequence length="295" mass="31791">MAEQLDGQIQDDGPFPAYWAFRSWGNSSGGESLLPIIFARVIDGWGWANSGCSRRTCVGEEASSDDQAPPQKPNTCPCSVAGNVGVPLRHHRGGRVAPHHHRCPESSSHRWVPPRGFLLSSWPSWPARHHLHLPRANHRHHGAGGAARLCSRTDYPTLCMAVGKRLGGSVPSADALVRATIQVAMQKTHEAKATAARLGAAPSRDRYAKGNVETCRRSYDSALADLQTSLRALRSRSLADLRINLSAVITDVGTCDDGFMESAAGRRSPFAGVNGAIHKFASNGLALSETMRGRH</sequence>
<dbReference type="SMART" id="SM00856">
    <property type="entry name" value="PMEI"/>
    <property type="match status" value="1"/>
</dbReference>
<protein>
    <recommendedName>
        <fullName evidence="2">Pectinesterase inhibitor domain-containing protein</fullName>
    </recommendedName>
</protein>
<dbReference type="SUPFAM" id="SSF101148">
    <property type="entry name" value="Plant invertase/pectin methylesterase inhibitor"/>
    <property type="match status" value="1"/>
</dbReference>
<dbReference type="InterPro" id="IPR006501">
    <property type="entry name" value="Pectinesterase_inhib_dom"/>
</dbReference>
<accession>A0A7I8JMS9</accession>
<gene>
    <name evidence="3" type="ORF">SI7747_15017847</name>
</gene>
<dbReference type="AlphaFoldDB" id="A0A7I8JMS9"/>
<keyword evidence="1" id="KW-0732">Signal</keyword>
<dbReference type="InterPro" id="IPR051955">
    <property type="entry name" value="PME_Inhibitor"/>
</dbReference>
<dbReference type="Gene3D" id="1.20.140.40">
    <property type="entry name" value="Invertase/pectin methylesterase inhibitor family protein"/>
    <property type="match status" value="1"/>
</dbReference>
<feature type="domain" description="Pectinesterase inhibitor" evidence="2">
    <location>
        <begin position="141"/>
        <end position="287"/>
    </location>
</feature>
<dbReference type="EMBL" id="CACRZD030000015">
    <property type="protein sequence ID" value="CAA6671439.1"/>
    <property type="molecule type" value="Genomic_DNA"/>
</dbReference>
<proteinExistence type="predicted"/>
<dbReference type="NCBIfam" id="TIGR01614">
    <property type="entry name" value="PME_inhib"/>
    <property type="match status" value="1"/>
</dbReference>